<dbReference type="PANTHER" id="PTHR46321">
    <property type="entry name" value="KIF1-BINDING PROTEIN"/>
    <property type="match status" value="1"/>
</dbReference>
<protein>
    <recommendedName>
        <fullName evidence="3">KIF-binding protein</fullName>
    </recommendedName>
</protein>
<comment type="subcellular location">
    <subcellularLocation>
        <location evidence="1">Cytoplasm</location>
        <location evidence="1">Cytoskeleton</location>
    </subcellularLocation>
</comment>
<evidence type="ECO:0000313" key="7">
    <source>
        <dbReference type="Proteomes" id="UP000053097"/>
    </source>
</evidence>
<dbReference type="Proteomes" id="UP000053097">
    <property type="component" value="Unassembled WGS sequence"/>
</dbReference>
<dbReference type="OMA" id="HTIKWHE"/>
<reference evidence="6 7" key="1">
    <citation type="journal article" date="2014" name="Curr. Biol.">
        <title>The genome of the clonal raider ant Cerapachys biroi.</title>
        <authorList>
            <person name="Oxley P.R."/>
            <person name="Ji L."/>
            <person name="Fetter-Pruneda I."/>
            <person name="McKenzie S.K."/>
            <person name="Li C."/>
            <person name="Hu H."/>
            <person name="Zhang G."/>
            <person name="Kronauer D.J."/>
        </authorList>
    </citation>
    <scope>NUCLEOTIDE SEQUENCE [LARGE SCALE GENOMIC DNA]</scope>
</reference>
<dbReference type="GO" id="GO:0000226">
    <property type="term" value="P:microtubule cytoskeleton organization"/>
    <property type="evidence" value="ECO:0007669"/>
    <property type="project" value="TreeGrafter"/>
</dbReference>
<keyword evidence="7" id="KW-1185">Reference proteome</keyword>
<dbReference type="InterPro" id="IPR022083">
    <property type="entry name" value="KBP"/>
</dbReference>
<dbReference type="AlphaFoldDB" id="A0A026W7H5"/>
<evidence type="ECO:0000313" key="6">
    <source>
        <dbReference type="EMBL" id="EZA52052.1"/>
    </source>
</evidence>
<keyword evidence="5" id="KW-0206">Cytoskeleton</keyword>
<accession>A0A026W7H5</accession>
<dbReference type="Pfam" id="PF12309">
    <property type="entry name" value="KBP_C"/>
    <property type="match status" value="1"/>
</dbReference>
<proteinExistence type="inferred from homology"/>
<dbReference type="GO" id="GO:0021952">
    <property type="term" value="P:central nervous system projection neuron axonogenesis"/>
    <property type="evidence" value="ECO:0007669"/>
    <property type="project" value="TreeGrafter"/>
</dbReference>
<sequence length="272" mass="32354">MQLCHNTLYLQQSHNKPDVLNEGLMWAVPTTSFYIYFLDKYRFSDARNYLAATQYILDEYENEFNAAKEAKRLPEDEDISMKYCSLRTRLDYGWAKYGNMLLLHLKHKLFQNPDERIKDIGSQVTDNIVSNLSDAKAIFLHTIKWHEKVKAYFSETGNTFLYLSMRYNIALTYKYLECFEPDRSMRIKMHKRRVQMLKDILVLTKPYKELLLLYMYTDMFISCGTVIDMMMENAEIAGKPFTEIKTEVLEYVKNCVQCWEKYYAELTCLKTD</sequence>
<dbReference type="PANTHER" id="PTHR46321:SF1">
    <property type="entry name" value="KIF-BINDING PROTEIN"/>
    <property type="match status" value="1"/>
</dbReference>
<gene>
    <name evidence="6" type="ORF">X777_09202</name>
</gene>
<evidence type="ECO:0000256" key="5">
    <source>
        <dbReference type="ARBA" id="ARBA00023212"/>
    </source>
</evidence>
<name>A0A026W7H5_OOCBI</name>
<dbReference type="GO" id="GO:0005856">
    <property type="term" value="C:cytoskeleton"/>
    <property type="evidence" value="ECO:0007669"/>
    <property type="project" value="UniProtKB-SubCell"/>
</dbReference>
<evidence type="ECO:0000256" key="1">
    <source>
        <dbReference type="ARBA" id="ARBA00004245"/>
    </source>
</evidence>
<evidence type="ECO:0000256" key="3">
    <source>
        <dbReference type="ARBA" id="ARBA00016840"/>
    </source>
</evidence>
<organism evidence="6 7">
    <name type="scientific">Ooceraea biroi</name>
    <name type="common">Clonal raider ant</name>
    <name type="synonym">Cerapachys biroi</name>
    <dbReference type="NCBI Taxonomy" id="2015173"/>
    <lineage>
        <taxon>Eukaryota</taxon>
        <taxon>Metazoa</taxon>
        <taxon>Ecdysozoa</taxon>
        <taxon>Arthropoda</taxon>
        <taxon>Hexapoda</taxon>
        <taxon>Insecta</taxon>
        <taxon>Pterygota</taxon>
        <taxon>Neoptera</taxon>
        <taxon>Endopterygota</taxon>
        <taxon>Hymenoptera</taxon>
        <taxon>Apocrita</taxon>
        <taxon>Aculeata</taxon>
        <taxon>Formicoidea</taxon>
        <taxon>Formicidae</taxon>
        <taxon>Dorylinae</taxon>
        <taxon>Ooceraea</taxon>
    </lineage>
</organism>
<keyword evidence="4" id="KW-0963">Cytoplasm</keyword>
<dbReference type="OrthoDB" id="7554758at2759"/>
<evidence type="ECO:0000256" key="2">
    <source>
        <dbReference type="ARBA" id="ARBA00010305"/>
    </source>
</evidence>
<evidence type="ECO:0000256" key="4">
    <source>
        <dbReference type="ARBA" id="ARBA00022490"/>
    </source>
</evidence>
<dbReference type="EMBL" id="KK107355">
    <property type="protein sequence ID" value="EZA52052.1"/>
    <property type="molecule type" value="Genomic_DNA"/>
</dbReference>
<dbReference type="GO" id="GO:1990535">
    <property type="term" value="P:neuron projection maintenance"/>
    <property type="evidence" value="ECO:0007669"/>
    <property type="project" value="TreeGrafter"/>
</dbReference>
<comment type="similarity">
    <text evidence="2">Belongs to the KIF-binding protein family.</text>
</comment>